<proteinExistence type="predicted"/>
<dbReference type="HOGENOM" id="CLU_050117_0_0_1"/>
<sequence>MFKTIFRFIPVRRYSNSSFIAGVIFGCCLISFVNHEFHRPLFLSLLSGNDGNSNGHYETFFKNFDNETGADRFIVPNIIHFIRFDNFPLGFVDYVVLKAAMRNHKPDKFFFHTDVKNATCEGKYWDLVKKDRDLWSRIEVKYLEAPTEIFGQQLSEDFRFYHGSDIARIRVLMQYGGIYLDNDCFVIHSLDKYRKFECVVNWDEGQFLGNQVFIAHKNSRFLALYLESYKDNYYPDRWYYNGGERPTTEILFHHPHLIHRVKGNFGADTGVGSSLFTDPNYDWRRFDIIHMLMGHRYYMDPHFNETEEFDEDNIRTYRYTFGTMARQVLDLEPDFSLSP</sequence>
<dbReference type="InterPro" id="IPR007577">
    <property type="entry name" value="GlycoTrfase_DXD_sugar-bd_CS"/>
</dbReference>
<accession>E9GDM9</accession>
<dbReference type="OMA" id="WPPGANV"/>
<feature type="transmembrane region" description="Helical" evidence="1">
    <location>
        <begin position="14"/>
        <end position="33"/>
    </location>
</feature>
<dbReference type="OrthoDB" id="409543at2759"/>
<evidence type="ECO:0000256" key="1">
    <source>
        <dbReference type="SAM" id="Phobius"/>
    </source>
</evidence>
<gene>
    <name evidence="2" type="ORF">DAPPUDRAFT_302526</name>
</gene>
<dbReference type="InParanoid" id="E9GDM9"/>
<dbReference type="Proteomes" id="UP000000305">
    <property type="component" value="Unassembled WGS sequence"/>
</dbReference>
<dbReference type="PROSITE" id="PS51257">
    <property type="entry name" value="PROKAR_LIPOPROTEIN"/>
    <property type="match status" value="1"/>
</dbReference>
<dbReference type="AlphaFoldDB" id="E9GDM9"/>
<keyword evidence="3" id="KW-1185">Reference proteome</keyword>
<dbReference type="InterPro" id="IPR029044">
    <property type="entry name" value="Nucleotide-diphossugar_trans"/>
</dbReference>
<dbReference type="KEGG" id="dpx:DAPPUDRAFT_302526"/>
<protein>
    <submittedName>
        <fullName evidence="2">Uncharacterized protein</fullName>
    </submittedName>
</protein>
<keyword evidence="1" id="KW-0472">Membrane</keyword>
<dbReference type="PANTHER" id="PTHR46830">
    <property type="entry name" value="TRANSFERASE, PUTATIVE-RELATED"/>
    <property type="match status" value="1"/>
</dbReference>
<evidence type="ECO:0000313" key="3">
    <source>
        <dbReference type="Proteomes" id="UP000000305"/>
    </source>
</evidence>
<dbReference type="SUPFAM" id="SSF53448">
    <property type="entry name" value="Nucleotide-diphospho-sugar transferases"/>
    <property type="match status" value="1"/>
</dbReference>
<dbReference type="EMBL" id="GL732540">
    <property type="protein sequence ID" value="EFX82449.1"/>
    <property type="molecule type" value="Genomic_DNA"/>
</dbReference>
<organism evidence="2 3">
    <name type="scientific">Daphnia pulex</name>
    <name type="common">Water flea</name>
    <dbReference type="NCBI Taxonomy" id="6669"/>
    <lineage>
        <taxon>Eukaryota</taxon>
        <taxon>Metazoa</taxon>
        <taxon>Ecdysozoa</taxon>
        <taxon>Arthropoda</taxon>
        <taxon>Crustacea</taxon>
        <taxon>Branchiopoda</taxon>
        <taxon>Diplostraca</taxon>
        <taxon>Cladocera</taxon>
        <taxon>Anomopoda</taxon>
        <taxon>Daphniidae</taxon>
        <taxon>Daphnia</taxon>
    </lineage>
</organism>
<reference evidence="2 3" key="1">
    <citation type="journal article" date="2011" name="Science">
        <title>The ecoresponsive genome of Daphnia pulex.</title>
        <authorList>
            <person name="Colbourne J.K."/>
            <person name="Pfrender M.E."/>
            <person name="Gilbert D."/>
            <person name="Thomas W.K."/>
            <person name="Tucker A."/>
            <person name="Oakley T.H."/>
            <person name="Tokishita S."/>
            <person name="Aerts A."/>
            <person name="Arnold G.J."/>
            <person name="Basu M.K."/>
            <person name="Bauer D.J."/>
            <person name="Caceres C.E."/>
            <person name="Carmel L."/>
            <person name="Casola C."/>
            <person name="Choi J.H."/>
            <person name="Detter J.C."/>
            <person name="Dong Q."/>
            <person name="Dusheyko S."/>
            <person name="Eads B.D."/>
            <person name="Frohlich T."/>
            <person name="Geiler-Samerotte K.A."/>
            <person name="Gerlach D."/>
            <person name="Hatcher P."/>
            <person name="Jogdeo S."/>
            <person name="Krijgsveld J."/>
            <person name="Kriventseva E.V."/>
            <person name="Kultz D."/>
            <person name="Laforsch C."/>
            <person name="Lindquist E."/>
            <person name="Lopez J."/>
            <person name="Manak J.R."/>
            <person name="Muller J."/>
            <person name="Pangilinan J."/>
            <person name="Patwardhan R.P."/>
            <person name="Pitluck S."/>
            <person name="Pritham E.J."/>
            <person name="Rechtsteiner A."/>
            <person name="Rho M."/>
            <person name="Rogozin I.B."/>
            <person name="Sakarya O."/>
            <person name="Salamov A."/>
            <person name="Schaack S."/>
            <person name="Shapiro H."/>
            <person name="Shiga Y."/>
            <person name="Skalitzky C."/>
            <person name="Smith Z."/>
            <person name="Souvorov A."/>
            <person name="Sung W."/>
            <person name="Tang Z."/>
            <person name="Tsuchiya D."/>
            <person name="Tu H."/>
            <person name="Vos H."/>
            <person name="Wang M."/>
            <person name="Wolf Y.I."/>
            <person name="Yamagata H."/>
            <person name="Yamada T."/>
            <person name="Ye Y."/>
            <person name="Shaw J.R."/>
            <person name="Andrews J."/>
            <person name="Crease T.J."/>
            <person name="Tang H."/>
            <person name="Lucas S.M."/>
            <person name="Robertson H.M."/>
            <person name="Bork P."/>
            <person name="Koonin E.V."/>
            <person name="Zdobnov E.M."/>
            <person name="Grigoriev I.V."/>
            <person name="Lynch M."/>
            <person name="Boore J.L."/>
        </authorList>
    </citation>
    <scope>NUCLEOTIDE SEQUENCE [LARGE SCALE GENOMIC DNA]</scope>
</reference>
<dbReference type="Pfam" id="PF04488">
    <property type="entry name" value="Gly_transf_sug"/>
    <property type="match status" value="1"/>
</dbReference>
<keyword evidence="1" id="KW-1133">Transmembrane helix</keyword>
<dbReference type="PANTHER" id="PTHR46830:SF1">
    <property type="entry name" value="ALPHA-1,4-N-ACETYLGLUCOSAMINYLTRANSFERASE"/>
    <property type="match status" value="1"/>
</dbReference>
<evidence type="ECO:0000313" key="2">
    <source>
        <dbReference type="EMBL" id="EFX82449.1"/>
    </source>
</evidence>
<keyword evidence="1" id="KW-0812">Transmembrane</keyword>
<dbReference type="Gene3D" id="3.90.550.20">
    <property type="match status" value="1"/>
</dbReference>
<name>E9GDM9_DAPPU</name>
<dbReference type="PhylomeDB" id="E9GDM9"/>
<dbReference type="eggNOG" id="ENOG502S17S">
    <property type="taxonomic scope" value="Eukaryota"/>
</dbReference>